<keyword evidence="1" id="KW-0812">Transmembrane</keyword>
<dbReference type="EnsemblMetazoa" id="GAUT039012-RA">
    <property type="protein sequence ID" value="GAUT039012-PA"/>
    <property type="gene ID" value="GAUT039012"/>
</dbReference>
<evidence type="ECO:0000256" key="1">
    <source>
        <dbReference type="SAM" id="Phobius"/>
    </source>
</evidence>
<name>A0A1A9VJ34_GLOAU</name>
<protein>
    <submittedName>
        <fullName evidence="2">Uncharacterized protein</fullName>
    </submittedName>
</protein>
<reference evidence="2" key="1">
    <citation type="submission" date="2020-05" db="UniProtKB">
        <authorList>
            <consortium name="EnsemblMetazoa"/>
        </authorList>
    </citation>
    <scope>IDENTIFICATION</scope>
    <source>
        <strain evidence="2">TTRI</strain>
    </source>
</reference>
<dbReference type="VEuPathDB" id="VectorBase:GAUT039012"/>
<keyword evidence="1" id="KW-1133">Transmembrane helix</keyword>
<keyword evidence="1" id="KW-0472">Membrane</keyword>
<sequence length="185" mass="21738">MQIVEMRRERIFNSREKVSYFEAFMPLVLIYLSHLQPHMANMERDGILTYALIDIFQLSITPRMENQAYRGVSANCVSFHSFDGQTIFANIFEVTMPYIEDLMAMETRALELIIFYVDILVPKNSYGLRLVLISQKHFGFFLWEKMTLFIVTTLTSTPLQFFIKLTMMIPLLMSIKMSFQAHSNY</sequence>
<evidence type="ECO:0000313" key="2">
    <source>
        <dbReference type="EnsemblMetazoa" id="GAUT039012-PA"/>
    </source>
</evidence>
<dbReference type="AlphaFoldDB" id="A0A1A9VJ34"/>
<organism evidence="2 3">
    <name type="scientific">Glossina austeni</name>
    <name type="common">Savannah tsetse fly</name>
    <dbReference type="NCBI Taxonomy" id="7395"/>
    <lineage>
        <taxon>Eukaryota</taxon>
        <taxon>Metazoa</taxon>
        <taxon>Ecdysozoa</taxon>
        <taxon>Arthropoda</taxon>
        <taxon>Hexapoda</taxon>
        <taxon>Insecta</taxon>
        <taxon>Pterygota</taxon>
        <taxon>Neoptera</taxon>
        <taxon>Endopterygota</taxon>
        <taxon>Diptera</taxon>
        <taxon>Brachycera</taxon>
        <taxon>Muscomorpha</taxon>
        <taxon>Hippoboscoidea</taxon>
        <taxon>Glossinidae</taxon>
        <taxon>Glossina</taxon>
    </lineage>
</organism>
<keyword evidence="3" id="KW-1185">Reference proteome</keyword>
<feature type="transmembrane region" description="Helical" evidence="1">
    <location>
        <begin position="148"/>
        <end position="173"/>
    </location>
</feature>
<accession>A0A1A9VJ34</accession>
<proteinExistence type="predicted"/>
<evidence type="ECO:0000313" key="3">
    <source>
        <dbReference type="Proteomes" id="UP000078200"/>
    </source>
</evidence>
<dbReference type="Proteomes" id="UP000078200">
    <property type="component" value="Unassembled WGS sequence"/>
</dbReference>